<keyword evidence="8" id="KW-0862">Zinc</keyword>
<evidence type="ECO:0000256" key="2">
    <source>
        <dbReference type="ARBA" id="ARBA00001947"/>
    </source>
</evidence>
<accession>A0ABP9XRC9</accession>
<keyword evidence="6" id="KW-0479">Metal-binding</keyword>
<keyword evidence="12" id="KW-1185">Reference proteome</keyword>
<dbReference type="InterPro" id="IPR017850">
    <property type="entry name" value="Alkaline_phosphatase_core_sf"/>
</dbReference>
<evidence type="ECO:0000313" key="12">
    <source>
        <dbReference type="Proteomes" id="UP001476247"/>
    </source>
</evidence>
<dbReference type="PRINTS" id="PR00113">
    <property type="entry name" value="ALKPHPHTASE"/>
</dbReference>
<comment type="similarity">
    <text evidence="3 10">Belongs to the alkaline phosphatase family.</text>
</comment>
<evidence type="ECO:0000256" key="4">
    <source>
        <dbReference type="ARBA" id="ARBA00012647"/>
    </source>
</evidence>
<dbReference type="PROSITE" id="PS00123">
    <property type="entry name" value="ALKALINE_PHOSPHATASE"/>
    <property type="match status" value="1"/>
</dbReference>
<dbReference type="PANTHER" id="PTHR11596:SF5">
    <property type="entry name" value="ALKALINE PHOSPHATASE"/>
    <property type="match status" value="1"/>
</dbReference>
<comment type="cofactor">
    <cofactor evidence="1">
        <name>Mg(2+)</name>
        <dbReference type="ChEBI" id="CHEBI:18420"/>
    </cofactor>
</comment>
<sequence>MFEQPTRFTTNVAPPKPKNVIMMISDGLGPASVSFARTYYQYTNKKPYDYQMPLDTIHVGQSRTRSSSSLVTDSAAGATAFSCNMKTYNGAIAGT</sequence>
<keyword evidence="5" id="KW-0597">Phosphoprotein</keyword>
<evidence type="ECO:0000313" key="11">
    <source>
        <dbReference type="EMBL" id="GAA5797342.1"/>
    </source>
</evidence>
<dbReference type="Pfam" id="PF00245">
    <property type="entry name" value="Alk_phosphatase"/>
    <property type="match status" value="1"/>
</dbReference>
<evidence type="ECO:0000256" key="6">
    <source>
        <dbReference type="ARBA" id="ARBA00022723"/>
    </source>
</evidence>
<comment type="cofactor">
    <cofactor evidence="2">
        <name>Zn(2+)</name>
        <dbReference type="ChEBI" id="CHEBI:29105"/>
    </cofactor>
</comment>
<evidence type="ECO:0000256" key="10">
    <source>
        <dbReference type="RuleBase" id="RU003946"/>
    </source>
</evidence>
<organism evidence="11 12">
    <name type="scientific">Helicostylum pulchrum</name>
    <dbReference type="NCBI Taxonomy" id="562976"/>
    <lineage>
        <taxon>Eukaryota</taxon>
        <taxon>Fungi</taxon>
        <taxon>Fungi incertae sedis</taxon>
        <taxon>Mucoromycota</taxon>
        <taxon>Mucoromycotina</taxon>
        <taxon>Mucoromycetes</taxon>
        <taxon>Mucorales</taxon>
        <taxon>Mucorineae</taxon>
        <taxon>Mucoraceae</taxon>
        <taxon>Helicostylum</taxon>
    </lineage>
</organism>
<dbReference type="Gene3D" id="3.40.720.10">
    <property type="entry name" value="Alkaline Phosphatase, subunit A"/>
    <property type="match status" value="1"/>
</dbReference>
<name>A0ABP9XRC9_9FUNG</name>
<keyword evidence="9" id="KW-0460">Magnesium</keyword>
<dbReference type="Proteomes" id="UP001476247">
    <property type="component" value="Unassembled WGS sequence"/>
</dbReference>
<dbReference type="EMBL" id="BAABUJ010000007">
    <property type="protein sequence ID" value="GAA5797342.1"/>
    <property type="molecule type" value="Genomic_DNA"/>
</dbReference>
<evidence type="ECO:0000256" key="5">
    <source>
        <dbReference type="ARBA" id="ARBA00022553"/>
    </source>
</evidence>
<dbReference type="EC" id="3.1.3.1" evidence="4"/>
<dbReference type="InterPro" id="IPR001952">
    <property type="entry name" value="Alkaline_phosphatase"/>
</dbReference>
<evidence type="ECO:0000256" key="7">
    <source>
        <dbReference type="ARBA" id="ARBA00022801"/>
    </source>
</evidence>
<dbReference type="InterPro" id="IPR018299">
    <property type="entry name" value="Alkaline_phosphatase_AS"/>
</dbReference>
<reference evidence="11 12" key="1">
    <citation type="submission" date="2024-04" db="EMBL/GenBank/DDBJ databases">
        <title>genome sequences of Mucor flavus KT1a and Helicostylum pulchrum KT1b strains isolation_sourced from the surface of a dry-aged beef.</title>
        <authorList>
            <person name="Toyotome T."/>
            <person name="Hosono M."/>
            <person name="Torimaru M."/>
            <person name="Fukuda K."/>
            <person name="Mikami N."/>
        </authorList>
    </citation>
    <scope>NUCLEOTIDE SEQUENCE [LARGE SCALE GENOMIC DNA]</scope>
    <source>
        <strain evidence="11 12">KT1b</strain>
    </source>
</reference>
<evidence type="ECO:0000256" key="1">
    <source>
        <dbReference type="ARBA" id="ARBA00001946"/>
    </source>
</evidence>
<evidence type="ECO:0000256" key="9">
    <source>
        <dbReference type="ARBA" id="ARBA00022842"/>
    </source>
</evidence>
<proteinExistence type="inferred from homology"/>
<keyword evidence="7" id="KW-0378">Hydrolase</keyword>
<comment type="caution">
    <text evidence="11">The sequence shown here is derived from an EMBL/GenBank/DDBJ whole genome shotgun (WGS) entry which is preliminary data.</text>
</comment>
<protein>
    <recommendedName>
        <fullName evidence="4">alkaline phosphatase</fullName>
        <ecNumber evidence="4">3.1.3.1</ecNumber>
    </recommendedName>
</protein>
<gene>
    <name evidence="11" type="ORF">HPULCUR_002724</name>
</gene>
<dbReference type="PANTHER" id="PTHR11596">
    <property type="entry name" value="ALKALINE PHOSPHATASE"/>
    <property type="match status" value="1"/>
</dbReference>
<evidence type="ECO:0000256" key="3">
    <source>
        <dbReference type="ARBA" id="ARBA00005984"/>
    </source>
</evidence>
<dbReference type="SUPFAM" id="SSF53649">
    <property type="entry name" value="Alkaline phosphatase-like"/>
    <property type="match status" value="1"/>
</dbReference>
<evidence type="ECO:0000256" key="8">
    <source>
        <dbReference type="ARBA" id="ARBA00022833"/>
    </source>
</evidence>